<protein>
    <submittedName>
        <fullName evidence="4">Ribonuclease T2</fullName>
    </submittedName>
</protein>
<dbReference type="AlphaFoldDB" id="A0A448TTU8"/>
<gene>
    <name evidence="4" type="ORF">NCTC12871_00764</name>
</gene>
<dbReference type="InterPro" id="IPR001568">
    <property type="entry name" value="RNase_T2-like"/>
</dbReference>
<dbReference type="InterPro" id="IPR033130">
    <property type="entry name" value="RNase_T2_His_AS_2"/>
</dbReference>
<dbReference type="KEGG" id="adp:NCTC12871_00764"/>
<dbReference type="GO" id="GO:0033897">
    <property type="term" value="F:ribonuclease T2 activity"/>
    <property type="evidence" value="ECO:0007669"/>
    <property type="project" value="InterPro"/>
</dbReference>
<reference evidence="4 5" key="1">
    <citation type="submission" date="2018-12" db="EMBL/GenBank/DDBJ databases">
        <authorList>
            <consortium name="Pathogen Informatics"/>
        </authorList>
    </citation>
    <scope>NUCLEOTIDE SEQUENCE [LARGE SCALE GENOMIC DNA]</scope>
    <source>
        <strain evidence="4 5">NCTC12871</strain>
    </source>
</reference>
<dbReference type="PROSITE" id="PS00531">
    <property type="entry name" value="RNASE_T2_2"/>
    <property type="match status" value="1"/>
</dbReference>
<dbReference type="SUPFAM" id="SSF55895">
    <property type="entry name" value="Ribonuclease Rh-like"/>
    <property type="match status" value="1"/>
</dbReference>
<dbReference type="EMBL" id="LR134510">
    <property type="protein sequence ID" value="VEJ09315.1"/>
    <property type="molecule type" value="Genomic_DNA"/>
</dbReference>
<dbReference type="PANTHER" id="PTHR11240:SF22">
    <property type="entry name" value="RIBONUCLEASE T2"/>
    <property type="match status" value="1"/>
</dbReference>
<dbReference type="PROSITE" id="PS00530">
    <property type="entry name" value="RNASE_T2_1"/>
    <property type="match status" value="1"/>
</dbReference>
<evidence type="ECO:0000256" key="3">
    <source>
        <dbReference type="SAM" id="SignalP"/>
    </source>
</evidence>
<evidence type="ECO:0000313" key="5">
    <source>
        <dbReference type="Proteomes" id="UP000279799"/>
    </source>
</evidence>
<feature type="chain" id="PRO_5019007041" evidence="3">
    <location>
        <begin position="22"/>
        <end position="212"/>
    </location>
</feature>
<name>A0A448TTU8_9PAST</name>
<dbReference type="GO" id="GO:0006401">
    <property type="term" value="P:RNA catabolic process"/>
    <property type="evidence" value="ECO:0007669"/>
    <property type="project" value="UniProtKB-ARBA"/>
</dbReference>
<dbReference type="RefSeq" id="WP_232019076.1">
    <property type="nucleotide sequence ID" value="NZ_LR134510.1"/>
</dbReference>
<evidence type="ECO:0000256" key="1">
    <source>
        <dbReference type="ARBA" id="ARBA00007469"/>
    </source>
</evidence>
<dbReference type="Gene3D" id="3.90.730.10">
    <property type="entry name" value="Ribonuclease T2-like"/>
    <property type="match status" value="1"/>
</dbReference>
<dbReference type="GO" id="GO:0003723">
    <property type="term" value="F:RNA binding"/>
    <property type="evidence" value="ECO:0007669"/>
    <property type="project" value="InterPro"/>
</dbReference>
<keyword evidence="3" id="KW-0732">Signal</keyword>
<dbReference type="InterPro" id="IPR036430">
    <property type="entry name" value="RNase_T2-like_sf"/>
</dbReference>
<comment type="similarity">
    <text evidence="1 2">Belongs to the RNase T2 family.</text>
</comment>
<dbReference type="InterPro" id="IPR018188">
    <property type="entry name" value="RNase_T2_His_AS_1"/>
</dbReference>
<proteinExistence type="inferred from homology"/>
<evidence type="ECO:0000313" key="4">
    <source>
        <dbReference type="EMBL" id="VEJ09315.1"/>
    </source>
</evidence>
<feature type="signal peptide" evidence="3">
    <location>
        <begin position="1"/>
        <end position="21"/>
    </location>
</feature>
<dbReference type="PANTHER" id="PTHR11240">
    <property type="entry name" value="RIBONUCLEASE T2"/>
    <property type="match status" value="1"/>
</dbReference>
<dbReference type="Proteomes" id="UP000279799">
    <property type="component" value="Chromosome"/>
</dbReference>
<organism evidence="4 5">
    <name type="scientific">Actinobacillus delphinicola</name>
    <dbReference type="NCBI Taxonomy" id="51161"/>
    <lineage>
        <taxon>Bacteria</taxon>
        <taxon>Pseudomonadati</taxon>
        <taxon>Pseudomonadota</taxon>
        <taxon>Gammaproteobacteria</taxon>
        <taxon>Pasteurellales</taxon>
        <taxon>Pasteurellaceae</taxon>
        <taxon>Actinobacillus</taxon>
    </lineage>
</organism>
<accession>A0A448TTU8</accession>
<keyword evidence="5" id="KW-1185">Reference proteome</keyword>
<evidence type="ECO:0000256" key="2">
    <source>
        <dbReference type="RuleBase" id="RU004328"/>
    </source>
</evidence>
<dbReference type="Pfam" id="PF00445">
    <property type="entry name" value="Ribonuclease_T2"/>
    <property type="match status" value="1"/>
</dbReference>
<sequence length="212" mass="24637">MKTFKLATTALFALSSVVAFANVDYDAHMATDPFGQNSTAPVDYYMLTLSYSPSFCEHVREKYGEIPENQQYQCGPNSHFKWVVHGLWPQNAHAEQIKDQPRFCQGDLPPLPESVLEPYLQYSPGKALLQGEWEKHGACAFRTPQDYFNMEKVLYKQLVLPNDKPNKRRLIAFLKEHNPQLRDVFIKVNHSEISICYDKKWNPMSCENRQYR</sequence>